<dbReference type="AlphaFoldDB" id="A0A6J6E2G1"/>
<dbReference type="Gene3D" id="1.10.10.10">
    <property type="entry name" value="Winged helix-like DNA-binding domain superfamily/Winged helix DNA-binding domain"/>
    <property type="match status" value="1"/>
</dbReference>
<organism evidence="4">
    <name type="scientific">freshwater metagenome</name>
    <dbReference type="NCBI Taxonomy" id="449393"/>
    <lineage>
        <taxon>unclassified sequences</taxon>
        <taxon>metagenomes</taxon>
        <taxon>ecological metagenomes</taxon>
    </lineage>
</organism>
<evidence type="ECO:0000259" key="2">
    <source>
        <dbReference type="PROSITE" id="PS51755"/>
    </source>
</evidence>
<protein>
    <submittedName>
        <fullName evidence="4">Unannotated protein</fullName>
    </submittedName>
</protein>
<gene>
    <name evidence="3" type="ORF">UFOPK1503_01053</name>
    <name evidence="4" type="ORF">UFOPK1693_00672</name>
</gene>
<accession>A0A6J6E2G1</accession>
<sequence length="196" mass="21493">MKTTTNKETEAKGFALYVGISEEEALAAGLSLAELATELRNKLAELVPGKETETYAALAIGPKSTKGRNLQLTRVALGEPKATAQAKPQAEEETPAKGVVVDLSRRRLYVDGRNAELTCKEFELLAFLIENEGRTVTRSEIAGISDRCGEPVPNDRTIDVHVRRLRSKIGGYEDIIRTARGAGYRFDKHPDVLIEL</sequence>
<dbReference type="EMBL" id="CAEZTO010000007">
    <property type="protein sequence ID" value="CAB4570571.1"/>
    <property type="molecule type" value="Genomic_DNA"/>
</dbReference>
<dbReference type="GO" id="GO:0000160">
    <property type="term" value="P:phosphorelay signal transduction system"/>
    <property type="evidence" value="ECO:0007669"/>
    <property type="project" value="InterPro"/>
</dbReference>
<evidence type="ECO:0000256" key="1">
    <source>
        <dbReference type="ARBA" id="ARBA00023125"/>
    </source>
</evidence>
<keyword evidence="1" id="KW-0238">DNA-binding</keyword>
<feature type="domain" description="OmpR/PhoB-type" evidence="2">
    <location>
        <begin position="91"/>
        <end position="188"/>
    </location>
</feature>
<dbReference type="InterPro" id="IPR016032">
    <property type="entry name" value="Sig_transdc_resp-reg_C-effctor"/>
</dbReference>
<dbReference type="PROSITE" id="PS51755">
    <property type="entry name" value="OMPR_PHOB"/>
    <property type="match status" value="1"/>
</dbReference>
<dbReference type="InterPro" id="IPR001867">
    <property type="entry name" value="OmpR/PhoB-type_DNA-bd"/>
</dbReference>
<dbReference type="EMBL" id="CAEZST010000023">
    <property type="protein sequence ID" value="CAB4551008.1"/>
    <property type="molecule type" value="Genomic_DNA"/>
</dbReference>
<dbReference type="SMART" id="SM00862">
    <property type="entry name" value="Trans_reg_C"/>
    <property type="match status" value="1"/>
</dbReference>
<evidence type="ECO:0000313" key="4">
    <source>
        <dbReference type="EMBL" id="CAB4570571.1"/>
    </source>
</evidence>
<dbReference type="CDD" id="cd00383">
    <property type="entry name" value="trans_reg_C"/>
    <property type="match status" value="1"/>
</dbReference>
<proteinExistence type="predicted"/>
<dbReference type="GO" id="GO:0003677">
    <property type="term" value="F:DNA binding"/>
    <property type="evidence" value="ECO:0007669"/>
    <property type="project" value="UniProtKB-KW"/>
</dbReference>
<dbReference type="InterPro" id="IPR036388">
    <property type="entry name" value="WH-like_DNA-bd_sf"/>
</dbReference>
<reference evidence="4" key="1">
    <citation type="submission" date="2020-05" db="EMBL/GenBank/DDBJ databases">
        <authorList>
            <person name="Chiriac C."/>
            <person name="Salcher M."/>
            <person name="Ghai R."/>
            <person name="Kavagutti S V."/>
        </authorList>
    </citation>
    <scope>NUCLEOTIDE SEQUENCE</scope>
</reference>
<dbReference type="SUPFAM" id="SSF46894">
    <property type="entry name" value="C-terminal effector domain of the bipartite response regulators"/>
    <property type="match status" value="1"/>
</dbReference>
<evidence type="ECO:0000313" key="3">
    <source>
        <dbReference type="EMBL" id="CAB4551008.1"/>
    </source>
</evidence>
<name>A0A6J6E2G1_9ZZZZ</name>
<dbReference type="GO" id="GO:0006355">
    <property type="term" value="P:regulation of DNA-templated transcription"/>
    <property type="evidence" value="ECO:0007669"/>
    <property type="project" value="InterPro"/>
</dbReference>
<dbReference type="Pfam" id="PF00486">
    <property type="entry name" value="Trans_reg_C"/>
    <property type="match status" value="1"/>
</dbReference>